<sequence length="117" mass="13935">MSNQEKPLKKMIIDALQRGDLDIKDMPMHELEWLKRRVSEEIDQQRGSEKVLLIGVGGTHLFDKHFLEKDEKLAREYALKRAKEQFAEGRQIEVVMSYHKVWKSELKEYLSMRGQYE</sequence>
<proteinExistence type="predicted"/>
<dbReference type="EMBL" id="CP093379">
    <property type="protein sequence ID" value="UNM96049.1"/>
    <property type="molecule type" value="Genomic_DNA"/>
</dbReference>
<protein>
    <submittedName>
        <fullName evidence="1">Uncharacterized protein</fullName>
    </submittedName>
</protein>
<reference evidence="1 2" key="1">
    <citation type="submission" date="2022-03" db="EMBL/GenBank/DDBJ databases">
        <title>Ignatzschineria rhizosphaerae HR5S32.</title>
        <authorList>
            <person name="Sun J.Q."/>
            <person name="Feng J.Y."/>
        </authorList>
    </citation>
    <scope>NUCLEOTIDE SEQUENCE [LARGE SCALE GENOMIC DNA]</scope>
    <source>
        <strain evidence="1 2">HR5S32</strain>
    </source>
</reference>
<gene>
    <name evidence="1" type="ORF">MMG00_12745</name>
</gene>
<evidence type="ECO:0000313" key="1">
    <source>
        <dbReference type="EMBL" id="UNM96049.1"/>
    </source>
</evidence>
<dbReference type="RefSeq" id="WP_242148953.1">
    <property type="nucleotide sequence ID" value="NZ_CP093379.1"/>
</dbReference>
<accession>A0ABY3X2W6</accession>
<keyword evidence="2" id="KW-1185">Reference proteome</keyword>
<name>A0ABY3X2W6_9GAMM</name>
<dbReference type="Proteomes" id="UP000829542">
    <property type="component" value="Chromosome"/>
</dbReference>
<organism evidence="1 2">
    <name type="scientific">Ignatzschineria rhizosphaerae</name>
    <dbReference type="NCBI Taxonomy" id="2923279"/>
    <lineage>
        <taxon>Bacteria</taxon>
        <taxon>Pseudomonadati</taxon>
        <taxon>Pseudomonadota</taxon>
        <taxon>Gammaproteobacteria</taxon>
        <taxon>Cardiobacteriales</taxon>
        <taxon>Ignatzschineriaceae</taxon>
        <taxon>Ignatzschineria</taxon>
    </lineage>
</organism>
<evidence type="ECO:0000313" key="2">
    <source>
        <dbReference type="Proteomes" id="UP000829542"/>
    </source>
</evidence>